<dbReference type="InterPro" id="IPR027039">
    <property type="entry name" value="Crtac1"/>
</dbReference>
<gene>
    <name evidence="3" type="ORF">IMCC3317_46370</name>
</gene>
<feature type="signal peptide" evidence="2">
    <location>
        <begin position="1"/>
        <end position="29"/>
    </location>
</feature>
<dbReference type="Proteomes" id="UP000464657">
    <property type="component" value="Chromosome"/>
</dbReference>
<evidence type="ECO:0008006" key="5">
    <source>
        <dbReference type="Google" id="ProtNLM"/>
    </source>
</evidence>
<dbReference type="PANTHER" id="PTHR16026:SF0">
    <property type="entry name" value="CARTILAGE ACIDIC PROTEIN 1"/>
    <property type="match status" value="1"/>
</dbReference>
<dbReference type="EMBL" id="CP019288">
    <property type="protein sequence ID" value="QHI39232.1"/>
    <property type="molecule type" value="Genomic_DNA"/>
</dbReference>
<dbReference type="Gene3D" id="2.130.10.130">
    <property type="entry name" value="Integrin alpha, N-terminal"/>
    <property type="match status" value="2"/>
</dbReference>
<reference evidence="3 4" key="1">
    <citation type="journal article" date="2013" name="Int. J. Syst. Evol. Microbiol.">
        <title>Kordia antarctica sp. nov., isolated from Antarctic seawater.</title>
        <authorList>
            <person name="Baek K."/>
            <person name="Choi A."/>
            <person name="Kang I."/>
            <person name="Lee K."/>
            <person name="Cho J.C."/>
        </authorList>
    </citation>
    <scope>NUCLEOTIDE SEQUENCE [LARGE SCALE GENOMIC DNA]</scope>
    <source>
        <strain evidence="3 4">IMCC3317</strain>
    </source>
</reference>
<feature type="chain" id="PRO_5029678945" description="ASPIC/UnbV domain-containing protein" evidence="2">
    <location>
        <begin position="30"/>
        <end position="630"/>
    </location>
</feature>
<evidence type="ECO:0000256" key="1">
    <source>
        <dbReference type="ARBA" id="ARBA00022729"/>
    </source>
</evidence>
<keyword evidence="4" id="KW-1185">Reference proteome</keyword>
<organism evidence="3 4">
    <name type="scientific">Kordia antarctica</name>
    <dbReference type="NCBI Taxonomy" id="1218801"/>
    <lineage>
        <taxon>Bacteria</taxon>
        <taxon>Pseudomonadati</taxon>
        <taxon>Bacteroidota</taxon>
        <taxon>Flavobacteriia</taxon>
        <taxon>Flavobacteriales</taxon>
        <taxon>Flavobacteriaceae</taxon>
        <taxon>Kordia</taxon>
    </lineage>
</organism>
<protein>
    <recommendedName>
        <fullName evidence="5">ASPIC/UnbV domain-containing protein</fullName>
    </recommendedName>
</protein>
<dbReference type="RefSeq" id="WP_160131723.1">
    <property type="nucleotide sequence ID" value="NZ_CP019288.1"/>
</dbReference>
<dbReference type="OrthoDB" id="9816120at2"/>
<keyword evidence="1 2" id="KW-0732">Signal</keyword>
<accession>A0A7L4ZRI3</accession>
<dbReference type="Pfam" id="PF13517">
    <property type="entry name" value="FG-GAP_3"/>
    <property type="match status" value="2"/>
</dbReference>
<evidence type="ECO:0000313" key="4">
    <source>
        <dbReference type="Proteomes" id="UP000464657"/>
    </source>
</evidence>
<dbReference type="PANTHER" id="PTHR16026">
    <property type="entry name" value="CARTILAGE ACIDIC PROTEIN 1"/>
    <property type="match status" value="1"/>
</dbReference>
<dbReference type="InterPro" id="IPR013517">
    <property type="entry name" value="FG-GAP"/>
</dbReference>
<dbReference type="AlphaFoldDB" id="A0A7L4ZRI3"/>
<dbReference type="InterPro" id="IPR028994">
    <property type="entry name" value="Integrin_alpha_N"/>
</dbReference>
<evidence type="ECO:0000256" key="2">
    <source>
        <dbReference type="SAM" id="SignalP"/>
    </source>
</evidence>
<evidence type="ECO:0000313" key="3">
    <source>
        <dbReference type="EMBL" id="QHI39232.1"/>
    </source>
</evidence>
<name>A0A7L4ZRI3_9FLAO</name>
<dbReference type="SUPFAM" id="SSF69318">
    <property type="entry name" value="Integrin alpha N-terminal domain"/>
    <property type="match status" value="2"/>
</dbReference>
<proteinExistence type="predicted"/>
<sequence>MHYKKLHTLYLKLFLTACIVIAITTQSFAQKTGENGSFKEVFKEFPRQDKNLRKWDSPVIADLDQDGYPDLLINDHGFGIQVQWNNKGKFSKPYDIIMGDLHGISVGDFDKDGNLEVIMSRGGGSGSNARNSKIFRVTKNREFIPLPDFKEPLALMRGRTVAFIDGDNDGDLDLLNFAFPDASKKGQSENYIYENNGKEELILNNTLPAIKVDGQKTMVTDFNNDQILDIILYGNGALKAYQGNGGLTYKDVSKKILPKNITEVTGIAEIDFDNDGDFDLYITRGEDFKKGETFYDKETKTLGFFTKRGLFQLEDLPVGDLLTLENFQSQWPNNDTYFIGESSYDYEFPGETHSGKNIRLVNSDALGFPDNANYKEKKGWYIGYVGNEKWRIAGFLWAPATGIIRNVKNYPISKHSEGLHDILLENTGKKFKDVTKENNLYFKEHTTAVTVADFDNNGYQDILVVKRGNLIHANASIIYLNKKGKGFEKLQKHGVISSEQGAIGMAVETIDYDKNGIIDVIIGNERGKWHLFKNELATAKNNNYITIEVGTSKENKVSPLGAFVEISSCENTQTKRVGATGAMYSLSYDTFVHFGRNTCDESVEIKVTWSNGETITQKATGDTQNIKIGN</sequence>
<dbReference type="KEGG" id="kan:IMCC3317_46370"/>